<feature type="compositionally biased region" description="Polar residues" evidence="1">
    <location>
        <begin position="15"/>
        <end position="29"/>
    </location>
</feature>
<evidence type="ECO:0000313" key="2">
    <source>
        <dbReference type="EMBL" id="KAF2270550.1"/>
    </source>
</evidence>
<accession>A0A9P4TRP4</accession>
<dbReference type="EMBL" id="ML986579">
    <property type="protein sequence ID" value="KAF2270550.1"/>
    <property type="molecule type" value="Genomic_DNA"/>
</dbReference>
<sequence length="657" mass="73980">MSSPLPRRFKVEPIETTSKSSKAQTNEQSDGYKPRRRFVPEPIETTTMSHRKDDSANVQTSHKPVRRFAPEPVETVARSSRVKNQPEPADNVARRFKPELVETTGNSSRKVVGDKSSQEKRPPRRFPPQLIETAKRSRRVGDARPALLPSDKTEATPGSETYRSPKKCAMKESPAVPNSTPTSGPSQNAFFLEIKRQASPFSMRCPRSRASTRSHHSFRIPELDPIESSESDGSPPASPSTSPSAASDHSFMYKEATRMRESVDERSSGYLLELAARAAEKQLREQAMAAFPNDDYHEPVDHFIDRDSDESDISAEDPKRSREISFTEVNWELLAMRRHHEETEKQRQKEDELKKRREAEMNRPVYNPWGNAATLINPSRGNNAIMEWQKDKELDRMRKEARPPMLGGDIKFPRCRSPEPARFDPTQGSHIIKRAMCYPTEPSHENEKGEGLWCGKKTSNSRHSLWSNASSRRPSHGLWGGCCVNTGLTPPSGPTGLLTPKIEIENPLETPCPTPTHELPPTPPASNADFAGIDEKLETERAIEEEFGDNFVTQVYNYLSLGYPSVARMFDQELARISQIALEDLRVDDHLATSRGYIRLGSDGNLKNSDITEESCMRWRALRIYIHEWARQQPGMVAGDNNMGGIGTAVRRGSWAI</sequence>
<feature type="region of interest" description="Disordered" evidence="1">
    <location>
        <begin position="291"/>
        <end position="321"/>
    </location>
</feature>
<feature type="compositionally biased region" description="Polar residues" evidence="1">
    <location>
        <begin position="176"/>
        <end position="189"/>
    </location>
</feature>
<proteinExistence type="predicted"/>
<feature type="compositionally biased region" description="Basic and acidic residues" evidence="1">
    <location>
        <begin position="133"/>
        <end position="142"/>
    </location>
</feature>
<evidence type="ECO:0000256" key="1">
    <source>
        <dbReference type="SAM" id="MobiDB-lite"/>
    </source>
</evidence>
<protein>
    <submittedName>
        <fullName evidence="2">Uncharacterized protein</fullName>
    </submittedName>
</protein>
<name>A0A9P4TRP4_9PLEO</name>
<keyword evidence="3" id="KW-1185">Reference proteome</keyword>
<feature type="compositionally biased region" description="Basic and acidic residues" evidence="1">
    <location>
        <begin position="294"/>
        <end position="306"/>
    </location>
</feature>
<feature type="compositionally biased region" description="Basic and acidic residues" evidence="1">
    <location>
        <begin position="111"/>
        <end position="121"/>
    </location>
</feature>
<feature type="region of interest" description="Disordered" evidence="1">
    <location>
        <begin position="403"/>
        <end position="426"/>
    </location>
</feature>
<dbReference type="AlphaFoldDB" id="A0A9P4TRP4"/>
<gene>
    <name evidence="2" type="ORF">CC78DRAFT_573844</name>
</gene>
<feature type="compositionally biased region" description="Basic residues" evidence="1">
    <location>
        <begin position="206"/>
        <end position="218"/>
    </location>
</feature>
<reference evidence="3" key="1">
    <citation type="journal article" date="2020" name="Stud. Mycol.">
        <title>101 Dothideomycetes genomes: A test case for predicting lifestyles and emergence of pathogens.</title>
        <authorList>
            <person name="Haridas S."/>
            <person name="Albert R."/>
            <person name="Binder M."/>
            <person name="Bloem J."/>
            <person name="LaButti K."/>
            <person name="Salamov A."/>
            <person name="Andreopoulos B."/>
            <person name="Baker S."/>
            <person name="Barry K."/>
            <person name="Bills G."/>
            <person name="Bluhm B."/>
            <person name="Cannon C."/>
            <person name="Castanera R."/>
            <person name="Culley D."/>
            <person name="Daum C."/>
            <person name="Ezra D."/>
            <person name="Gonzalez J."/>
            <person name="Henrissat B."/>
            <person name="Kuo A."/>
            <person name="Liang C."/>
            <person name="Lipzen A."/>
            <person name="Lutzoni F."/>
            <person name="Magnuson J."/>
            <person name="Mondo S."/>
            <person name="Nolan M."/>
            <person name="Ohm R."/>
            <person name="Pangilinan J."/>
            <person name="Park H.-J."/>
            <person name="Ramirez L."/>
            <person name="Alfaro M."/>
            <person name="Sun H."/>
            <person name="Tritt A."/>
            <person name="Yoshinaga Y."/>
            <person name="Zwiers L.-H."/>
            <person name="Turgeon B."/>
            <person name="Goodwin S."/>
            <person name="Spatafora J."/>
            <person name="Crous P."/>
            <person name="Grigoriev I."/>
        </authorList>
    </citation>
    <scope>NUCLEOTIDE SEQUENCE [LARGE SCALE GENOMIC DNA]</scope>
    <source>
        <strain evidence="3">CBS 304.66</strain>
    </source>
</reference>
<dbReference type="OrthoDB" id="4716584at2759"/>
<comment type="caution">
    <text evidence="2">The sequence shown here is derived from an EMBL/GenBank/DDBJ whole genome shotgun (WGS) entry which is preliminary data.</text>
</comment>
<dbReference type="Proteomes" id="UP000800093">
    <property type="component" value="Unassembled WGS sequence"/>
</dbReference>
<feature type="region of interest" description="Disordered" evidence="1">
    <location>
        <begin position="1"/>
        <end position="253"/>
    </location>
</feature>
<evidence type="ECO:0000313" key="3">
    <source>
        <dbReference type="Proteomes" id="UP000800093"/>
    </source>
</evidence>
<organism evidence="2 3">
    <name type="scientific">Lojkania enalia</name>
    <dbReference type="NCBI Taxonomy" id="147567"/>
    <lineage>
        <taxon>Eukaryota</taxon>
        <taxon>Fungi</taxon>
        <taxon>Dikarya</taxon>
        <taxon>Ascomycota</taxon>
        <taxon>Pezizomycotina</taxon>
        <taxon>Dothideomycetes</taxon>
        <taxon>Pleosporomycetidae</taxon>
        <taxon>Pleosporales</taxon>
        <taxon>Pleosporales incertae sedis</taxon>
        <taxon>Lojkania</taxon>
    </lineage>
</organism>